<dbReference type="AlphaFoldDB" id="A0AB34IWK6"/>
<accession>A0AB34IWK6</accession>
<comment type="caution">
    <text evidence="1">The sequence shown here is derived from an EMBL/GenBank/DDBJ whole genome shotgun (WGS) entry which is preliminary data.</text>
</comment>
<evidence type="ECO:0000313" key="1">
    <source>
        <dbReference type="EMBL" id="KAL1508466.1"/>
    </source>
</evidence>
<evidence type="ECO:0000313" key="2">
    <source>
        <dbReference type="Proteomes" id="UP001515480"/>
    </source>
</evidence>
<protein>
    <submittedName>
        <fullName evidence="1">Uncharacterized protein</fullName>
    </submittedName>
</protein>
<sequence>MVADYGDDLRLRQYSSLDTFHQDQDAEASVATRTRARGAEAEELAHADALELKKAYDELNTLVYDIIMASINISTAKLDYIERKFGEKYDGNALYDYVCRKLCDLACQRKHHERSNAIE</sequence>
<gene>
    <name evidence="1" type="ORF">AB1Y20_004568</name>
</gene>
<dbReference type="Proteomes" id="UP001515480">
    <property type="component" value="Unassembled WGS sequence"/>
</dbReference>
<organism evidence="1 2">
    <name type="scientific">Prymnesium parvum</name>
    <name type="common">Toxic golden alga</name>
    <dbReference type="NCBI Taxonomy" id="97485"/>
    <lineage>
        <taxon>Eukaryota</taxon>
        <taxon>Haptista</taxon>
        <taxon>Haptophyta</taxon>
        <taxon>Prymnesiophyceae</taxon>
        <taxon>Prymnesiales</taxon>
        <taxon>Prymnesiaceae</taxon>
        <taxon>Prymnesium</taxon>
    </lineage>
</organism>
<proteinExistence type="predicted"/>
<name>A0AB34IWK6_PRYPA</name>
<keyword evidence="2" id="KW-1185">Reference proteome</keyword>
<dbReference type="EMBL" id="JBGBPQ010000016">
    <property type="protein sequence ID" value="KAL1508466.1"/>
    <property type="molecule type" value="Genomic_DNA"/>
</dbReference>
<reference evidence="1 2" key="1">
    <citation type="journal article" date="2024" name="Science">
        <title>Giant polyketide synthase enzymes in the biosynthesis of giant marine polyether toxins.</title>
        <authorList>
            <person name="Fallon T.R."/>
            <person name="Shende V.V."/>
            <person name="Wierzbicki I.H."/>
            <person name="Pendleton A.L."/>
            <person name="Watervoot N.F."/>
            <person name="Auber R.P."/>
            <person name="Gonzalez D.J."/>
            <person name="Wisecaver J.H."/>
            <person name="Moore B.S."/>
        </authorList>
    </citation>
    <scope>NUCLEOTIDE SEQUENCE [LARGE SCALE GENOMIC DNA]</scope>
    <source>
        <strain evidence="1 2">12B1</strain>
    </source>
</reference>